<feature type="compositionally biased region" description="Basic and acidic residues" evidence="7">
    <location>
        <begin position="95"/>
        <end position="113"/>
    </location>
</feature>
<reference evidence="9 10" key="1">
    <citation type="journal article" date="2009" name="Nature">
        <title>Evolution of pathogenicity and sexual reproduction in eight Candida genomes.</title>
        <authorList>
            <person name="Butler G."/>
            <person name="Rasmussen M.D."/>
            <person name="Lin M.F."/>
            <person name="Santos M.A."/>
            <person name="Sakthikumar S."/>
            <person name="Munro C.A."/>
            <person name="Rheinbay E."/>
            <person name="Grabherr M."/>
            <person name="Forche A."/>
            <person name="Reedy J.L."/>
            <person name="Agrafioti I."/>
            <person name="Arnaud M.B."/>
            <person name="Bates S."/>
            <person name="Brown A.J."/>
            <person name="Brunke S."/>
            <person name="Costanzo M.C."/>
            <person name="Fitzpatrick D.A."/>
            <person name="de Groot P.W."/>
            <person name="Harris D."/>
            <person name="Hoyer L.L."/>
            <person name="Hube B."/>
            <person name="Klis F.M."/>
            <person name="Kodira C."/>
            <person name="Lennard N."/>
            <person name="Logue M.E."/>
            <person name="Martin R."/>
            <person name="Neiman A.M."/>
            <person name="Nikolaou E."/>
            <person name="Quail M.A."/>
            <person name="Quinn J."/>
            <person name="Santos M.C."/>
            <person name="Schmitzberger F.F."/>
            <person name="Sherlock G."/>
            <person name="Shah P."/>
            <person name="Silverstein K.A."/>
            <person name="Skrzypek M.S."/>
            <person name="Soll D."/>
            <person name="Staggs R."/>
            <person name="Stansfield I."/>
            <person name="Stumpf M.P."/>
            <person name="Sudbery P.E."/>
            <person name="Srikantha T."/>
            <person name="Zeng Q."/>
            <person name="Berman J."/>
            <person name="Berriman M."/>
            <person name="Heitman J."/>
            <person name="Gow N.A."/>
            <person name="Lorenz M.C."/>
            <person name="Birren B.W."/>
            <person name="Kellis M."/>
            <person name="Cuomo C.A."/>
        </authorList>
    </citation>
    <scope>NUCLEOTIDE SEQUENCE [LARGE SCALE GENOMIC DNA]</scope>
    <source>
        <strain evidence="10">ATCC 11503 / BCRC 21390 / CBS 2605 / JCM 1781 / NBRC 1676 / NRRL YB-4239</strain>
    </source>
</reference>
<dbReference type="GeneID" id="5231348"/>
<dbReference type="eggNOG" id="KOG2712">
    <property type="taxonomic scope" value="Eukaryota"/>
</dbReference>
<dbReference type="VEuPathDB" id="FungiDB:LELG_04314"/>
<accession>A5E3X6</accession>
<evidence type="ECO:0000256" key="4">
    <source>
        <dbReference type="ARBA" id="ARBA00023125"/>
    </source>
</evidence>
<dbReference type="InterPro" id="IPR003173">
    <property type="entry name" value="PC4_C"/>
</dbReference>
<evidence type="ECO:0000256" key="2">
    <source>
        <dbReference type="ARBA" id="ARBA00009001"/>
    </source>
</evidence>
<keyword evidence="6" id="KW-0539">Nucleus</keyword>
<proteinExistence type="inferred from homology"/>
<gene>
    <name evidence="9" type="ORF">LELG_04314</name>
</gene>
<dbReference type="PANTHER" id="PTHR13215">
    <property type="entry name" value="RNA POLYMERASE II TRANSCRIPTIONAL COACTIVATOR"/>
    <property type="match status" value="1"/>
</dbReference>
<dbReference type="GO" id="GO:0060261">
    <property type="term" value="P:positive regulation of transcription initiation by RNA polymerase II"/>
    <property type="evidence" value="ECO:0007669"/>
    <property type="project" value="InterPro"/>
</dbReference>
<dbReference type="InParanoid" id="A5E3X6"/>
<evidence type="ECO:0000256" key="5">
    <source>
        <dbReference type="ARBA" id="ARBA00023163"/>
    </source>
</evidence>
<dbReference type="STRING" id="379508.A5E3X6"/>
<evidence type="ECO:0000259" key="8">
    <source>
        <dbReference type="Pfam" id="PF02229"/>
    </source>
</evidence>
<dbReference type="OrthoDB" id="2505440at2759"/>
<feature type="compositionally biased region" description="Low complexity" evidence="7">
    <location>
        <begin position="114"/>
        <end position="128"/>
    </location>
</feature>
<evidence type="ECO:0000256" key="6">
    <source>
        <dbReference type="ARBA" id="ARBA00023242"/>
    </source>
</evidence>
<protein>
    <recommendedName>
        <fullName evidence="8">Transcriptional coactivator p15 (PC4) C-terminal domain-containing protein</fullName>
    </recommendedName>
</protein>
<feature type="region of interest" description="Disordered" evidence="7">
    <location>
        <begin position="77"/>
        <end position="128"/>
    </location>
</feature>
<dbReference type="Proteomes" id="UP000001996">
    <property type="component" value="Unassembled WGS sequence"/>
</dbReference>
<dbReference type="GO" id="GO:0003677">
    <property type="term" value="F:DNA binding"/>
    <property type="evidence" value="ECO:0007669"/>
    <property type="project" value="UniProtKB-KW"/>
</dbReference>
<dbReference type="Pfam" id="PF02229">
    <property type="entry name" value="PC4"/>
    <property type="match status" value="1"/>
</dbReference>
<feature type="domain" description="Transcriptional coactivator p15 (PC4) C-terminal" evidence="8">
    <location>
        <begin position="18"/>
        <end position="68"/>
    </location>
</feature>
<dbReference type="InterPro" id="IPR045125">
    <property type="entry name" value="Sub1/Tcp4-like"/>
</dbReference>
<evidence type="ECO:0000256" key="1">
    <source>
        <dbReference type="ARBA" id="ARBA00004123"/>
    </source>
</evidence>
<evidence type="ECO:0000256" key="3">
    <source>
        <dbReference type="ARBA" id="ARBA00023015"/>
    </source>
</evidence>
<keyword evidence="10" id="KW-1185">Reference proteome</keyword>
<dbReference type="SUPFAM" id="SSF54447">
    <property type="entry name" value="ssDNA-binding transcriptional regulator domain"/>
    <property type="match status" value="1"/>
</dbReference>
<dbReference type="KEGG" id="lel:PVL30_004039"/>
<comment type="subcellular location">
    <subcellularLocation>
        <location evidence="1">Nucleus</location>
    </subcellularLocation>
</comment>
<keyword evidence="5" id="KW-0804">Transcription</keyword>
<dbReference type="RefSeq" id="XP_001524343.1">
    <property type="nucleotide sequence ID" value="XM_001524293.1"/>
</dbReference>
<dbReference type="AlphaFoldDB" id="A5E3X6"/>
<keyword evidence="4" id="KW-0238">DNA-binding</keyword>
<dbReference type="HOGENOM" id="CLU_144950_0_0_1"/>
<evidence type="ECO:0000256" key="7">
    <source>
        <dbReference type="SAM" id="MobiDB-lite"/>
    </source>
</evidence>
<organism evidence="9 10">
    <name type="scientific">Lodderomyces elongisporus (strain ATCC 11503 / CBS 2605 / JCM 1781 / NBRC 1676 / NRRL YB-4239)</name>
    <name type="common">Yeast</name>
    <name type="synonym">Saccharomyces elongisporus</name>
    <dbReference type="NCBI Taxonomy" id="379508"/>
    <lineage>
        <taxon>Eukaryota</taxon>
        <taxon>Fungi</taxon>
        <taxon>Dikarya</taxon>
        <taxon>Ascomycota</taxon>
        <taxon>Saccharomycotina</taxon>
        <taxon>Pichiomycetes</taxon>
        <taxon>Debaryomycetaceae</taxon>
        <taxon>Candida/Lodderomyces clade</taxon>
        <taxon>Lodderomyces</taxon>
    </lineage>
</organism>
<evidence type="ECO:0000313" key="9">
    <source>
        <dbReference type="EMBL" id="EDK46134.1"/>
    </source>
</evidence>
<comment type="similarity">
    <text evidence="2">Belongs to the transcriptional coactivator PC4 family.</text>
</comment>
<dbReference type="GO" id="GO:0003713">
    <property type="term" value="F:transcription coactivator activity"/>
    <property type="evidence" value="ECO:0007669"/>
    <property type="project" value="InterPro"/>
</dbReference>
<dbReference type="Gene3D" id="2.30.31.10">
    <property type="entry name" value="Transcriptional Coactivator Pc4, Chain A"/>
    <property type="match status" value="1"/>
</dbReference>
<keyword evidence="3" id="KW-0805">Transcription regulation</keyword>
<dbReference type="EMBL" id="CH981529">
    <property type="protein sequence ID" value="EDK46134.1"/>
    <property type="molecule type" value="Genomic_DNA"/>
</dbReference>
<dbReference type="GO" id="GO:0005634">
    <property type="term" value="C:nucleus"/>
    <property type="evidence" value="ECO:0007669"/>
    <property type="project" value="UniProtKB-SubCell"/>
</dbReference>
<dbReference type="InterPro" id="IPR009044">
    <property type="entry name" value="ssDNA-bd_transcriptional_reg"/>
</dbReference>
<evidence type="ECO:0000313" key="10">
    <source>
        <dbReference type="Proteomes" id="UP000001996"/>
    </source>
</evidence>
<sequence>MAPKRPFSADANETEIILDNKKRVTVRRFKNINLVDIREYWTDAKGKRNPSQKGISLTEDTYIELIKAHNKIQNALDKLNSGDNDAGASNKKKPKIDIGKVNEKKSEKEDGKEAQAGSEAAAENAGED</sequence>
<name>A5E3X6_LODEL</name>